<evidence type="ECO:0000313" key="3">
    <source>
        <dbReference type="Proteomes" id="UP000177763"/>
    </source>
</evidence>
<reference evidence="2 3" key="1">
    <citation type="journal article" date="2016" name="Nat. Commun.">
        <title>Thousands of microbial genomes shed light on interconnected biogeochemical processes in an aquifer system.</title>
        <authorList>
            <person name="Anantharaman K."/>
            <person name="Brown C.T."/>
            <person name="Hug L.A."/>
            <person name="Sharon I."/>
            <person name="Castelle C.J."/>
            <person name="Probst A.J."/>
            <person name="Thomas B.C."/>
            <person name="Singh A."/>
            <person name="Wilkins M.J."/>
            <person name="Karaoz U."/>
            <person name="Brodie E.L."/>
            <person name="Williams K.H."/>
            <person name="Hubbard S.S."/>
            <person name="Banfield J.F."/>
        </authorList>
    </citation>
    <scope>NUCLEOTIDE SEQUENCE [LARGE SCALE GENOMIC DNA]</scope>
</reference>
<dbReference type="InterPro" id="IPR037229">
    <property type="entry name" value="Ribosomal_bL35_sf"/>
</dbReference>
<keyword evidence="1" id="KW-0689">Ribosomal protein</keyword>
<dbReference type="InterPro" id="IPR001706">
    <property type="entry name" value="Ribosomal_bL35"/>
</dbReference>
<dbReference type="GO" id="GO:0005840">
    <property type="term" value="C:ribosome"/>
    <property type="evidence" value="ECO:0007669"/>
    <property type="project" value="UniProtKB-KW"/>
</dbReference>
<comment type="caution">
    <text evidence="2">The sequence shown here is derived from an EMBL/GenBank/DDBJ whole genome shotgun (WGS) entry which is preliminary data.</text>
</comment>
<dbReference type="GO" id="GO:0003735">
    <property type="term" value="F:structural constituent of ribosome"/>
    <property type="evidence" value="ECO:0007669"/>
    <property type="project" value="InterPro"/>
</dbReference>
<evidence type="ECO:0000313" key="2">
    <source>
        <dbReference type="EMBL" id="OGC57813.1"/>
    </source>
</evidence>
<evidence type="ECO:0000256" key="1">
    <source>
        <dbReference type="HAMAP-Rule" id="MF_00514"/>
    </source>
</evidence>
<keyword evidence="1" id="KW-0687">Ribonucleoprotein</keyword>
<sequence length="71" mass="8382">MKEKMPKIKTKKTLLKRVKITKGGKMLKKHIKNSHLKVKLGSNSKYRKNRNGIIESTGYRKMFRKLLGKQR</sequence>
<dbReference type="HAMAP" id="MF_00514">
    <property type="entry name" value="Ribosomal_bL35"/>
    <property type="match status" value="1"/>
</dbReference>
<dbReference type="EMBL" id="MEVN01000005">
    <property type="protein sequence ID" value="OGC57813.1"/>
    <property type="molecule type" value="Genomic_DNA"/>
</dbReference>
<dbReference type="GO" id="GO:1990904">
    <property type="term" value="C:ribonucleoprotein complex"/>
    <property type="evidence" value="ECO:0007669"/>
    <property type="project" value="UniProtKB-KW"/>
</dbReference>
<dbReference type="Proteomes" id="UP000177763">
    <property type="component" value="Unassembled WGS sequence"/>
</dbReference>
<comment type="similarity">
    <text evidence="1">Belongs to the bacterial ribosomal protein bL35 family.</text>
</comment>
<dbReference type="AlphaFoldDB" id="A0A1F4VLY8"/>
<dbReference type="STRING" id="1802630.A3H26_00835"/>
<protein>
    <recommendedName>
        <fullName evidence="1">Large ribosomal subunit protein bL35</fullName>
    </recommendedName>
</protein>
<dbReference type="GO" id="GO:0006412">
    <property type="term" value="P:translation"/>
    <property type="evidence" value="ECO:0007669"/>
    <property type="project" value="UniProtKB-UniRule"/>
</dbReference>
<gene>
    <name evidence="1" type="primary">rpmI</name>
    <name evidence="2" type="ORF">A3H26_00835</name>
</gene>
<dbReference type="Gene3D" id="4.10.410.60">
    <property type="match status" value="1"/>
</dbReference>
<dbReference type="SUPFAM" id="SSF143034">
    <property type="entry name" value="L35p-like"/>
    <property type="match status" value="1"/>
</dbReference>
<accession>A0A1F4VLY8</accession>
<organism evidence="2 3">
    <name type="scientific">candidate division WWE3 bacterium RIFCSPLOWO2_12_FULL_36_10</name>
    <dbReference type="NCBI Taxonomy" id="1802630"/>
    <lineage>
        <taxon>Bacteria</taxon>
        <taxon>Katanobacteria</taxon>
    </lineage>
</organism>
<name>A0A1F4VLY8_UNCKA</name>
<proteinExistence type="inferred from homology"/>